<reference evidence="1" key="1">
    <citation type="submission" date="2020-07" db="EMBL/GenBank/DDBJ databases">
        <authorList>
            <person name="Lin J."/>
        </authorList>
    </citation>
    <scope>NUCLEOTIDE SEQUENCE</scope>
</reference>
<sequence>MTLELTTYAVDGPWGAGLSAGCRRLIIEHIAVIARYSSHFTNTGGLIHRKECSFSEKWLNALPDPVSTPRLLRLAVPTGRGDMFTCSHLPHHFSGIAGDD</sequence>
<dbReference type="EMBL" id="LR862144">
    <property type="protein sequence ID" value="CAD1824829.1"/>
    <property type="molecule type" value="Genomic_DNA"/>
</dbReference>
<evidence type="ECO:0000313" key="1">
    <source>
        <dbReference type="EMBL" id="CAD1824829.1"/>
    </source>
</evidence>
<protein>
    <submittedName>
        <fullName evidence="1">Uncharacterized protein</fullName>
    </submittedName>
</protein>
<dbReference type="AlphaFoldDB" id="A0A6V7P1Z5"/>
<proteinExistence type="predicted"/>
<name>A0A6V7P1Z5_ANACO</name>
<organism evidence="1">
    <name type="scientific">Ananas comosus var. bracteatus</name>
    <name type="common">red pineapple</name>
    <dbReference type="NCBI Taxonomy" id="296719"/>
    <lineage>
        <taxon>Eukaryota</taxon>
        <taxon>Viridiplantae</taxon>
        <taxon>Streptophyta</taxon>
        <taxon>Embryophyta</taxon>
        <taxon>Tracheophyta</taxon>
        <taxon>Spermatophyta</taxon>
        <taxon>Magnoliopsida</taxon>
        <taxon>Liliopsida</taxon>
        <taxon>Poales</taxon>
        <taxon>Bromeliaceae</taxon>
        <taxon>Bromelioideae</taxon>
        <taxon>Ananas</taxon>
    </lineage>
</organism>
<gene>
    <name evidence="1" type="ORF">CB5_LOCUS8040</name>
</gene>
<accession>A0A6V7P1Z5</accession>